<evidence type="ECO:0000256" key="2">
    <source>
        <dbReference type="ARBA" id="ARBA00022448"/>
    </source>
</evidence>
<gene>
    <name evidence="9" type="ORF">EAS64_37255</name>
</gene>
<organism evidence="9 10">
    <name type="scientific">Trebonia kvetii</name>
    <dbReference type="NCBI Taxonomy" id="2480626"/>
    <lineage>
        <taxon>Bacteria</taxon>
        <taxon>Bacillati</taxon>
        <taxon>Actinomycetota</taxon>
        <taxon>Actinomycetes</taxon>
        <taxon>Streptosporangiales</taxon>
        <taxon>Treboniaceae</taxon>
        <taxon>Trebonia</taxon>
    </lineage>
</organism>
<keyword evidence="3" id="KW-1003">Cell membrane</keyword>
<evidence type="ECO:0000256" key="7">
    <source>
        <dbReference type="RuleBase" id="RU363032"/>
    </source>
</evidence>
<dbReference type="Pfam" id="PF12911">
    <property type="entry name" value="OppC_N"/>
    <property type="match status" value="1"/>
</dbReference>
<keyword evidence="4 7" id="KW-0812">Transmembrane</keyword>
<dbReference type="EMBL" id="RPFW01000009">
    <property type="protein sequence ID" value="TVZ00294.1"/>
    <property type="molecule type" value="Genomic_DNA"/>
</dbReference>
<evidence type="ECO:0000256" key="6">
    <source>
        <dbReference type="ARBA" id="ARBA00023136"/>
    </source>
</evidence>
<keyword evidence="2 7" id="KW-0813">Transport</keyword>
<dbReference type="OrthoDB" id="9812701at2"/>
<comment type="similarity">
    <text evidence="7">Belongs to the binding-protein-dependent transport system permease family.</text>
</comment>
<dbReference type="GO" id="GO:0005886">
    <property type="term" value="C:plasma membrane"/>
    <property type="evidence" value="ECO:0007669"/>
    <property type="project" value="UniProtKB-SubCell"/>
</dbReference>
<evidence type="ECO:0000259" key="8">
    <source>
        <dbReference type="PROSITE" id="PS50928"/>
    </source>
</evidence>
<reference evidence="9 10" key="1">
    <citation type="submission" date="2018-11" db="EMBL/GenBank/DDBJ databases">
        <title>Trebonia kvetii gen.nov., sp.nov., a novel acidophilic actinobacterium, and proposal of the new actinobacterial family Treboniaceae fam. nov.</title>
        <authorList>
            <person name="Rapoport D."/>
            <person name="Sagova-Mareckova M."/>
            <person name="Sedlacek I."/>
            <person name="Provaznik J."/>
            <person name="Kralova S."/>
            <person name="Pavlinic D."/>
            <person name="Benes V."/>
            <person name="Kopecky J."/>
        </authorList>
    </citation>
    <scope>NUCLEOTIDE SEQUENCE [LARGE SCALE GENOMIC DNA]</scope>
    <source>
        <strain evidence="9 10">15Tr583</strain>
    </source>
</reference>
<dbReference type="PROSITE" id="PS50928">
    <property type="entry name" value="ABC_TM1"/>
    <property type="match status" value="1"/>
</dbReference>
<dbReference type="InterPro" id="IPR035906">
    <property type="entry name" value="MetI-like_sf"/>
</dbReference>
<feature type="transmembrane region" description="Helical" evidence="7">
    <location>
        <begin position="98"/>
        <end position="123"/>
    </location>
</feature>
<sequence>MIAAELLAEQPPLEPVREHEARRVWRSLTADWLGRAGLALFLLVIILAVAGPLFFPFASSTTGSSANGVLQAPSGQHWLGTDELGRDLFREFLSGAHISLLVGLAATAISMVLGAGLGIASGYYGGWIDNLLMRVTDFFLVLPQLPLVIALAAFFGQNISIIILVIGMTGWPTTARIVRSQTLSLRSRQFITRVRSLGASDLRILRVHILPNVLPLIFANTVLVIGGAVLAEATISFLGLGDPVQVSWGTMLHFAFESGAIGREDWWYFLPPGLGIVLVVLAFTLIGHCVDQALNPRLRSSR</sequence>
<feature type="transmembrane region" description="Helical" evidence="7">
    <location>
        <begin position="213"/>
        <end position="238"/>
    </location>
</feature>
<accession>A0A6P2BMQ2</accession>
<evidence type="ECO:0000256" key="3">
    <source>
        <dbReference type="ARBA" id="ARBA00022475"/>
    </source>
</evidence>
<dbReference type="InterPro" id="IPR000515">
    <property type="entry name" value="MetI-like"/>
</dbReference>
<evidence type="ECO:0000256" key="5">
    <source>
        <dbReference type="ARBA" id="ARBA00022989"/>
    </source>
</evidence>
<evidence type="ECO:0000256" key="1">
    <source>
        <dbReference type="ARBA" id="ARBA00004651"/>
    </source>
</evidence>
<comment type="caution">
    <text evidence="9">The sequence shown here is derived from an EMBL/GenBank/DDBJ whole genome shotgun (WGS) entry which is preliminary data.</text>
</comment>
<dbReference type="InterPro" id="IPR050366">
    <property type="entry name" value="BP-dependent_transpt_permease"/>
</dbReference>
<dbReference type="CDD" id="cd06261">
    <property type="entry name" value="TM_PBP2"/>
    <property type="match status" value="1"/>
</dbReference>
<evidence type="ECO:0000313" key="10">
    <source>
        <dbReference type="Proteomes" id="UP000460272"/>
    </source>
</evidence>
<feature type="transmembrane region" description="Helical" evidence="7">
    <location>
        <begin position="135"/>
        <end position="155"/>
    </location>
</feature>
<proteinExistence type="inferred from homology"/>
<feature type="domain" description="ABC transmembrane type-1" evidence="8">
    <location>
        <begin position="96"/>
        <end position="287"/>
    </location>
</feature>
<keyword evidence="5 7" id="KW-1133">Transmembrane helix</keyword>
<keyword evidence="6 7" id="KW-0472">Membrane</keyword>
<dbReference type="Gene3D" id="1.10.3720.10">
    <property type="entry name" value="MetI-like"/>
    <property type="match status" value="1"/>
</dbReference>
<evidence type="ECO:0000313" key="9">
    <source>
        <dbReference type="EMBL" id="TVZ00294.1"/>
    </source>
</evidence>
<protein>
    <submittedName>
        <fullName evidence="9">ABC transporter permease</fullName>
    </submittedName>
</protein>
<feature type="transmembrane region" description="Helical" evidence="7">
    <location>
        <begin position="266"/>
        <end position="290"/>
    </location>
</feature>
<dbReference type="AlphaFoldDB" id="A0A6P2BMQ2"/>
<feature type="transmembrane region" description="Helical" evidence="7">
    <location>
        <begin position="32"/>
        <end position="55"/>
    </location>
</feature>
<evidence type="ECO:0000256" key="4">
    <source>
        <dbReference type="ARBA" id="ARBA00022692"/>
    </source>
</evidence>
<dbReference type="Pfam" id="PF00528">
    <property type="entry name" value="BPD_transp_1"/>
    <property type="match status" value="1"/>
</dbReference>
<dbReference type="GO" id="GO:0055085">
    <property type="term" value="P:transmembrane transport"/>
    <property type="evidence" value="ECO:0007669"/>
    <property type="project" value="InterPro"/>
</dbReference>
<dbReference type="RefSeq" id="WP_145860984.1">
    <property type="nucleotide sequence ID" value="NZ_RPFW01000009.1"/>
</dbReference>
<comment type="subcellular location">
    <subcellularLocation>
        <location evidence="1 7">Cell membrane</location>
        <topology evidence="1 7">Multi-pass membrane protein</topology>
    </subcellularLocation>
</comment>
<keyword evidence="10" id="KW-1185">Reference proteome</keyword>
<name>A0A6P2BMQ2_9ACTN</name>
<dbReference type="PANTHER" id="PTHR43386:SF1">
    <property type="entry name" value="D,D-DIPEPTIDE TRANSPORT SYSTEM PERMEASE PROTEIN DDPC-RELATED"/>
    <property type="match status" value="1"/>
</dbReference>
<dbReference type="SUPFAM" id="SSF161098">
    <property type="entry name" value="MetI-like"/>
    <property type="match status" value="1"/>
</dbReference>
<dbReference type="Proteomes" id="UP000460272">
    <property type="component" value="Unassembled WGS sequence"/>
</dbReference>
<feature type="transmembrane region" description="Helical" evidence="7">
    <location>
        <begin position="161"/>
        <end position="178"/>
    </location>
</feature>
<dbReference type="InterPro" id="IPR025966">
    <property type="entry name" value="OppC_N"/>
</dbReference>
<dbReference type="PANTHER" id="PTHR43386">
    <property type="entry name" value="OLIGOPEPTIDE TRANSPORT SYSTEM PERMEASE PROTEIN APPC"/>
    <property type="match status" value="1"/>
</dbReference>